<feature type="domain" description="Phage tail tape measure protein" evidence="4">
    <location>
        <begin position="139"/>
        <end position="329"/>
    </location>
</feature>
<name>A0A059T7N0_9CAUD</name>
<dbReference type="EMBL" id="KJ094021">
    <property type="protein sequence ID" value="AHL18706.1"/>
    <property type="molecule type" value="Genomic_DNA"/>
</dbReference>
<evidence type="ECO:0000259" key="4">
    <source>
        <dbReference type="Pfam" id="PF10145"/>
    </source>
</evidence>
<dbReference type="GeneID" id="19736291"/>
<feature type="region of interest" description="Disordered" evidence="3">
    <location>
        <begin position="980"/>
        <end position="1001"/>
    </location>
</feature>
<proteinExistence type="predicted"/>
<gene>
    <name evidence="5" type="ORF">LP114_001</name>
</gene>
<dbReference type="InterPro" id="IPR010090">
    <property type="entry name" value="Phage_tape_meas"/>
</dbReference>
<feature type="region of interest" description="Disordered" evidence="3">
    <location>
        <begin position="452"/>
        <end position="471"/>
    </location>
</feature>
<dbReference type="GO" id="GO:0098003">
    <property type="term" value="P:viral tail assembly"/>
    <property type="evidence" value="ECO:0007669"/>
    <property type="project" value="UniProtKB-KW"/>
</dbReference>
<dbReference type="NCBIfam" id="TIGR01760">
    <property type="entry name" value="tape_meas_TP901"/>
    <property type="match status" value="2"/>
</dbReference>
<keyword evidence="2" id="KW-1188">Viral release from host cell</keyword>
<evidence type="ECO:0000256" key="2">
    <source>
        <dbReference type="ARBA" id="ARBA00022612"/>
    </source>
</evidence>
<feature type="compositionally biased region" description="Polar residues" evidence="3">
    <location>
        <begin position="986"/>
        <end position="1001"/>
    </location>
</feature>
<dbReference type="Pfam" id="PF10145">
    <property type="entry name" value="PhageMin_Tail"/>
    <property type="match status" value="1"/>
</dbReference>
<dbReference type="PANTHER" id="PTHR37813">
    <property type="entry name" value="FELS-2 PROPHAGE PROTEIN"/>
    <property type="match status" value="1"/>
</dbReference>
<sequence length="1001" mass="107456">MADIRVVVTADTAGFTRKMNAAARSLEKFNMAAVAAGASTKTSFGGMNKGMDEVNRRVNNFGGRGKTKMQSFGQNVNSLSKSLLGVPIAAASAGAAVYGVGKFVNSSVKAYAKFNQVITDANVISNGNKKTFEQLSAVTLDMSKKTGHSAESIGESFTDLAKRGYTVADSIKILPALLNAADASQEDLSITTDTVSAALKTWHMEASEAGGVADKLAMASDATAAGMKDMSYVFKYAGAPAQQLGISISEVAAAAGLLRDRGISASTAGTGLRKMFISLVNPTKNGAEAMKSIGFSATDASGKFKSIGTIINDLNKEMAGMSSVERSKISIGTIINDLNKEMAGMSSVERSKMVTQMFGVTAMPSVLQLLNAGGDAFEDMTKKIENSAGKSDSVAKKMRATTEGSINRMKASWESLKIAVGESIDGMVKGGLDVLTKGLNKVTDAFSEFNKGAKEAKRQNEDLKKSTKDKGEKGDLVSAESIYKDKKVFDEKAIELYGKEEGTKKMNSPMNDDLTRAEQQRTTYAKMIQGSKDLAAQYGVEGKAWNSLSNTTKAGLGSVLAYSNKVKFITSGNMEAYKQTSKSAYEAVSQIAVATLTMEGNKLKEFSASKVQTIKDANTSALTAQQEGLSSQQNILATFFEKNKNMTDEDKYFAIKTVKDSNQEKQALMMKYNEQQLALVNDLQSKDIGIRNAALAKYQSIEQEKNTLLLQAEQGTNDQLLAQIEYFENSRQTISKESKDKIIANAEDQRNKTVNAAMEQAAQTIAAINGMSDEQIAATGRTKAQLIADATQQADETIRQADIMYNEVMDKIEKLEQGAKDSKPTIIVSAETSDAENKMNAFKSKWDKAQFTASVKIVQGVVNTPGGGIGKVAVQKKNQNKYFGDNWISRAHGGMTPSGLPLGVSTGQKSVANTTNQKFARGGVTYAEAGREMVLPLANATYMRPFARSIARELDDGNNPATPVITVPLYINGREFARATSDDMSRAQTNKTNTNNRYKGV</sequence>
<organism evidence="5 6">
    <name type="scientific">Listeria phage LP-114</name>
    <dbReference type="NCBI Taxonomy" id="1458857"/>
    <lineage>
        <taxon>Viruses</taxon>
        <taxon>Duplodnaviria</taxon>
        <taxon>Heunggongvirae</taxon>
        <taxon>Uroviricota</taxon>
        <taxon>Caudoviricetes</taxon>
        <taxon>Homburgvirus</taxon>
        <taxon>Homburgvirus LP114</taxon>
    </lineage>
</organism>
<dbReference type="KEGG" id="vg:19736291"/>
<keyword evidence="6" id="KW-1185">Reference proteome</keyword>
<accession>A0A059T7N0</accession>
<evidence type="ECO:0000256" key="3">
    <source>
        <dbReference type="SAM" id="MobiDB-lite"/>
    </source>
</evidence>
<dbReference type="OrthoDB" id="211at10239"/>
<evidence type="ECO:0000256" key="1">
    <source>
        <dbReference type="ARBA" id="ARBA00022465"/>
    </source>
</evidence>
<evidence type="ECO:0000313" key="5">
    <source>
        <dbReference type="EMBL" id="AHL18706.1"/>
    </source>
</evidence>
<evidence type="ECO:0000313" key="6">
    <source>
        <dbReference type="Proteomes" id="UP000026991"/>
    </source>
</evidence>
<keyword evidence="1" id="KW-1245">Viral tail assembly</keyword>
<protein>
    <submittedName>
        <fullName evidence="5">Tail tape measure protein</fullName>
    </submittedName>
</protein>
<dbReference type="RefSeq" id="YP_009045056.1">
    <property type="nucleotide sequence ID" value="NC_024392.1"/>
</dbReference>
<dbReference type="PANTHER" id="PTHR37813:SF1">
    <property type="entry name" value="FELS-2 PROPHAGE PROTEIN"/>
    <property type="match status" value="1"/>
</dbReference>
<reference evidence="5 6" key="1">
    <citation type="journal article" date="2014" name="Appl. Environ. Microbiol.">
        <title>Comparative genomic and morphological analysis of Listeria phages isolated from farm environments.</title>
        <authorList>
            <person name="Denes T."/>
            <person name="Vongkamjan K."/>
            <person name="Ackermann H.W."/>
            <person name="Moreno Switt A.I."/>
            <person name="Wiedmann M."/>
            <person name="den Bakker H.C."/>
        </authorList>
    </citation>
    <scope>NUCLEOTIDE SEQUENCE [LARGE SCALE GENOMIC DNA]</scope>
</reference>
<dbReference type="Proteomes" id="UP000026991">
    <property type="component" value="Segment"/>
</dbReference>